<dbReference type="InterPro" id="IPR050984">
    <property type="entry name" value="Gfo/Idh/MocA_domain"/>
</dbReference>
<dbReference type="SUPFAM" id="SSF51735">
    <property type="entry name" value="NAD(P)-binding Rossmann-fold domains"/>
    <property type="match status" value="1"/>
</dbReference>
<dbReference type="Pfam" id="PF22725">
    <property type="entry name" value="GFO_IDH_MocA_C3"/>
    <property type="match status" value="1"/>
</dbReference>
<feature type="domain" description="GFO/IDH/MocA-like oxidoreductase" evidence="7">
    <location>
        <begin position="174"/>
        <end position="270"/>
    </location>
</feature>
<dbReference type="InterPro" id="IPR055170">
    <property type="entry name" value="GFO_IDH_MocA-like_dom"/>
</dbReference>
<evidence type="ECO:0000256" key="1">
    <source>
        <dbReference type="ARBA" id="ARBA00010928"/>
    </source>
</evidence>
<name>A0ABR4PEX8_9HELO</name>
<proteinExistence type="inferred from homology"/>
<evidence type="ECO:0000313" key="8">
    <source>
        <dbReference type="EMBL" id="KAL3421847.1"/>
    </source>
</evidence>
<evidence type="ECO:0000256" key="4">
    <source>
        <dbReference type="ARBA" id="ARBA00042988"/>
    </source>
</evidence>
<comment type="catalytic activity">
    <reaction evidence="5">
        <text>D-xylose + NADP(+) = D-xylono-1,5-lactone + NADPH + H(+)</text>
        <dbReference type="Rhea" id="RHEA:22000"/>
        <dbReference type="ChEBI" id="CHEBI:15378"/>
        <dbReference type="ChEBI" id="CHEBI:15867"/>
        <dbReference type="ChEBI" id="CHEBI:53455"/>
        <dbReference type="ChEBI" id="CHEBI:57783"/>
        <dbReference type="ChEBI" id="CHEBI:58349"/>
        <dbReference type="EC" id="1.1.1.179"/>
    </reaction>
</comment>
<keyword evidence="9" id="KW-1185">Reference proteome</keyword>
<dbReference type="EMBL" id="JBFCZG010000005">
    <property type="protein sequence ID" value="KAL3421847.1"/>
    <property type="molecule type" value="Genomic_DNA"/>
</dbReference>
<comment type="similarity">
    <text evidence="1">Belongs to the Gfo/Idh/MocA family.</text>
</comment>
<organism evidence="8 9">
    <name type="scientific">Phlyctema vagabunda</name>
    <dbReference type="NCBI Taxonomy" id="108571"/>
    <lineage>
        <taxon>Eukaryota</taxon>
        <taxon>Fungi</taxon>
        <taxon>Dikarya</taxon>
        <taxon>Ascomycota</taxon>
        <taxon>Pezizomycotina</taxon>
        <taxon>Leotiomycetes</taxon>
        <taxon>Helotiales</taxon>
        <taxon>Dermateaceae</taxon>
        <taxon>Phlyctema</taxon>
    </lineage>
</organism>
<sequence length="422" mass="48032">METLSMTWQLLRRNWTFFYPPQPAKSSDALRFGLLGASNIAPMGLIVPAKSHPEVIIAAVAARDEQKARKYAEKYNIPIVHKSYQDLIDDPAIDVIYNPLPNGLHFEWTLRALKAGKHVLLEKPSTSNAAEAESLFRHEILKQPNAPVLLEAFHSRFHPTWQAFLSLLTPENIASVNSSHSIPRGLFPKDDIRFNYTLSGGTLMDLGTYAVATVRDVMRQEPEECLSAETRLMPRGFDQDCEERMTAKWRFPNGAIAEIDADLQSTGGYPLAWLTSRLPSTSFPKCRVVHKELLIEDRDISAPQQHFVQRIVTNWNYIMPTIWHRIDVKDVHTIRSVEAGGKKDLKTWTVTEYVKVYSPEKGAGEDHWSTYRYELEEFVNRIRGREGSGVWIDGEDSIKQMRMIDSAYLKAGMKLRPSSSYA</sequence>
<evidence type="ECO:0000313" key="9">
    <source>
        <dbReference type="Proteomes" id="UP001629113"/>
    </source>
</evidence>
<dbReference type="EC" id="1.1.1.179" evidence="3"/>
<evidence type="ECO:0000259" key="7">
    <source>
        <dbReference type="Pfam" id="PF22725"/>
    </source>
</evidence>
<accession>A0ABR4PEX8</accession>
<reference evidence="8 9" key="1">
    <citation type="submission" date="2024-06" db="EMBL/GenBank/DDBJ databases">
        <title>Complete genome of Phlyctema vagabunda strain 19-DSS-EL-015.</title>
        <authorList>
            <person name="Fiorenzani C."/>
        </authorList>
    </citation>
    <scope>NUCLEOTIDE SEQUENCE [LARGE SCALE GENOMIC DNA]</scope>
    <source>
        <strain evidence="8 9">19-DSS-EL-015</strain>
    </source>
</reference>
<dbReference type="PANTHER" id="PTHR22604:SF105">
    <property type="entry name" value="TRANS-1,2-DIHYDROBENZENE-1,2-DIOL DEHYDROGENASE"/>
    <property type="match status" value="1"/>
</dbReference>
<dbReference type="SUPFAM" id="SSF55347">
    <property type="entry name" value="Glyceraldehyde-3-phosphate dehydrogenase-like, C-terminal domain"/>
    <property type="match status" value="1"/>
</dbReference>
<evidence type="ECO:0000256" key="2">
    <source>
        <dbReference type="ARBA" id="ARBA00023002"/>
    </source>
</evidence>
<dbReference type="PANTHER" id="PTHR22604">
    <property type="entry name" value="OXIDOREDUCTASES"/>
    <property type="match status" value="1"/>
</dbReference>
<dbReference type="Proteomes" id="UP001629113">
    <property type="component" value="Unassembled WGS sequence"/>
</dbReference>
<protein>
    <recommendedName>
        <fullName evidence="3">D-xylose 1-dehydrogenase (NADP(+), D-xylono-1,5-lactone-forming)</fullName>
        <ecNumber evidence="3">1.1.1.179</ecNumber>
    </recommendedName>
    <alternativeName>
        <fullName evidence="4">D-xylose-NADP dehydrogenase</fullName>
    </alternativeName>
</protein>
<evidence type="ECO:0000256" key="3">
    <source>
        <dbReference type="ARBA" id="ARBA00038984"/>
    </source>
</evidence>
<evidence type="ECO:0000259" key="6">
    <source>
        <dbReference type="Pfam" id="PF01408"/>
    </source>
</evidence>
<gene>
    <name evidence="8" type="ORF">PVAG01_06003</name>
</gene>
<dbReference type="Gene3D" id="3.30.360.10">
    <property type="entry name" value="Dihydrodipicolinate Reductase, domain 2"/>
    <property type="match status" value="1"/>
</dbReference>
<comment type="caution">
    <text evidence="8">The sequence shown here is derived from an EMBL/GenBank/DDBJ whole genome shotgun (WGS) entry which is preliminary data.</text>
</comment>
<evidence type="ECO:0000256" key="5">
    <source>
        <dbReference type="ARBA" id="ARBA00049233"/>
    </source>
</evidence>
<dbReference type="Gene3D" id="3.40.50.720">
    <property type="entry name" value="NAD(P)-binding Rossmann-like Domain"/>
    <property type="match status" value="1"/>
</dbReference>
<feature type="domain" description="Gfo/Idh/MocA-like oxidoreductase N-terminal" evidence="6">
    <location>
        <begin position="30"/>
        <end position="138"/>
    </location>
</feature>
<dbReference type="InterPro" id="IPR036291">
    <property type="entry name" value="NAD(P)-bd_dom_sf"/>
</dbReference>
<dbReference type="InterPro" id="IPR000683">
    <property type="entry name" value="Gfo/Idh/MocA-like_OxRdtase_N"/>
</dbReference>
<dbReference type="Pfam" id="PF01408">
    <property type="entry name" value="GFO_IDH_MocA"/>
    <property type="match status" value="1"/>
</dbReference>
<keyword evidence="2" id="KW-0560">Oxidoreductase</keyword>